<dbReference type="EMBL" id="FNVG01000001">
    <property type="protein sequence ID" value="SEF39779.1"/>
    <property type="molecule type" value="Genomic_DNA"/>
</dbReference>
<dbReference type="RefSeq" id="WP_103878304.1">
    <property type="nucleotide sequence ID" value="NZ_FNVG01000001.1"/>
</dbReference>
<name>A0A1H5RN58_9VIBR</name>
<protein>
    <recommendedName>
        <fullName evidence="3">Peptidase MA superfamily protein</fullName>
    </recommendedName>
</protein>
<sequence length="356" mass="38399">MRTNRVLLCSYIISSMLVGCGSEESGGGGSTPSAPSNIYSDIDVQSFTTVMHPESHCFNTNSKFRTEHFIVAAKGTVSDAKLQEVARVAQNTLDVDLAAYSWDAWSDLAVDYSNPFEICVIASEGSNGAGTKWGFVVGPNRSGPNLDNLVKHELKHTYQSRLIGKTGLNAAHTWYAEAIATALSTNETVSDSQLSSFISQVGLTPTQITHDGIQDAVMMQLSDPSTEYGAYNMAVRYLETQGVSNHALWEVFKVIKQIETSCMADHQAALDNGEMVNPIAEDSTSCSGYATTYSSGATMWNGEVISGSIEDPIAPSSEPGKSRFQVAFDYVMSPYGVSYDGIDDTTSFRDTIINGM</sequence>
<evidence type="ECO:0000313" key="2">
    <source>
        <dbReference type="Proteomes" id="UP000236721"/>
    </source>
</evidence>
<evidence type="ECO:0008006" key="3">
    <source>
        <dbReference type="Google" id="ProtNLM"/>
    </source>
</evidence>
<dbReference type="AlphaFoldDB" id="A0A1H5RN58"/>
<keyword evidence="2" id="KW-1185">Reference proteome</keyword>
<proteinExistence type="predicted"/>
<dbReference type="OrthoDB" id="5882233at2"/>
<dbReference type="Proteomes" id="UP000236721">
    <property type="component" value="Unassembled WGS sequence"/>
</dbReference>
<evidence type="ECO:0000313" key="1">
    <source>
        <dbReference type="EMBL" id="SEF39779.1"/>
    </source>
</evidence>
<dbReference type="PROSITE" id="PS51257">
    <property type="entry name" value="PROKAR_LIPOPROTEIN"/>
    <property type="match status" value="1"/>
</dbReference>
<organism evidence="1 2">
    <name type="scientific">Vibrio hangzhouensis</name>
    <dbReference type="NCBI Taxonomy" id="462991"/>
    <lineage>
        <taxon>Bacteria</taxon>
        <taxon>Pseudomonadati</taxon>
        <taxon>Pseudomonadota</taxon>
        <taxon>Gammaproteobacteria</taxon>
        <taxon>Vibrionales</taxon>
        <taxon>Vibrionaceae</taxon>
        <taxon>Vibrio</taxon>
    </lineage>
</organism>
<accession>A0A1H5RN58</accession>
<reference evidence="2" key="1">
    <citation type="submission" date="2016-10" db="EMBL/GenBank/DDBJ databases">
        <authorList>
            <person name="Varghese N."/>
            <person name="Submissions S."/>
        </authorList>
    </citation>
    <scope>NUCLEOTIDE SEQUENCE [LARGE SCALE GENOMIC DNA]</scope>
    <source>
        <strain evidence="2">CGMCC 1.7062</strain>
    </source>
</reference>
<gene>
    <name evidence="1" type="ORF">SAMN04488244_10138</name>
</gene>